<name>A0A873WJJ0_9CAUD</name>
<dbReference type="Gene3D" id="3.40.630.30">
    <property type="match status" value="1"/>
</dbReference>
<gene>
    <name evidence="2" type="ORF">CPT_Miami_097</name>
</gene>
<dbReference type="InterPro" id="IPR000182">
    <property type="entry name" value="GNAT_dom"/>
</dbReference>
<dbReference type="EMBL" id="MT701590">
    <property type="protein sequence ID" value="QPB09192.1"/>
    <property type="molecule type" value="Genomic_DNA"/>
</dbReference>
<dbReference type="GO" id="GO:0016747">
    <property type="term" value="F:acyltransferase activity, transferring groups other than amino-acyl groups"/>
    <property type="evidence" value="ECO:0007669"/>
    <property type="project" value="InterPro"/>
</dbReference>
<evidence type="ECO:0000259" key="1">
    <source>
        <dbReference type="PROSITE" id="PS51186"/>
    </source>
</evidence>
<dbReference type="PROSITE" id="PS51186">
    <property type="entry name" value="GNAT"/>
    <property type="match status" value="1"/>
</dbReference>
<accession>A0A873WJJ0</accession>
<dbReference type="InterPro" id="IPR016181">
    <property type="entry name" value="Acyl_CoA_acyltransferase"/>
</dbReference>
<dbReference type="Pfam" id="PF00583">
    <property type="entry name" value="Acetyltransf_1"/>
    <property type="match status" value="1"/>
</dbReference>
<dbReference type="SUPFAM" id="SSF55729">
    <property type="entry name" value="Acyl-CoA N-acyltransferases (Nat)"/>
    <property type="match status" value="1"/>
</dbReference>
<evidence type="ECO:0000313" key="2">
    <source>
        <dbReference type="EMBL" id="QPB09192.1"/>
    </source>
</evidence>
<dbReference type="Proteomes" id="UP000662782">
    <property type="component" value="Segment"/>
</dbReference>
<protein>
    <recommendedName>
        <fullName evidence="1">N-acetyltransferase domain-containing protein</fullName>
    </recommendedName>
</protein>
<dbReference type="CDD" id="cd04301">
    <property type="entry name" value="NAT_SF"/>
    <property type="match status" value="1"/>
</dbReference>
<keyword evidence="3" id="KW-1185">Reference proteome</keyword>
<feature type="domain" description="N-acetyltransferase" evidence="1">
    <location>
        <begin position="23"/>
        <end position="155"/>
    </location>
</feature>
<reference evidence="2 3" key="1">
    <citation type="submission" date="2020-07" db="EMBL/GenBank/DDBJ databases">
        <title>Complete genome sequence of Klebsiella pneumoniae phage Miami.</title>
        <authorList>
            <person name="Mora D.A."/>
            <person name="Lessor L."/>
            <person name="Gill J."/>
            <person name="Liu M."/>
        </authorList>
    </citation>
    <scope>NUCLEOTIDE SEQUENCE [LARGE SCALE GENOMIC DNA]</scope>
</reference>
<evidence type="ECO:0000313" key="3">
    <source>
        <dbReference type="Proteomes" id="UP000662782"/>
    </source>
</evidence>
<sequence>MNLMYDNYYGKEILGLGLEGEVITMLNLAMADINHFAKKSIAKDINPYPFNLEDFKHNRFNEHYFLVFDGKKIVSILSVVYALEHHLKIAKIFNVYTLPEYRHKGLAKRNLIAAIVSARSNGYIVQLNVYRSNKAAQRLYKSLKFKPVEYTMQLG</sequence>
<proteinExistence type="predicted"/>
<organism evidence="2 3">
    <name type="scientific">Klebsiella phage Miami</name>
    <dbReference type="NCBI Taxonomy" id="2767581"/>
    <lineage>
        <taxon>Viruses</taxon>
        <taxon>Duplodnaviria</taxon>
        <taxon>Heunggongvirae</taxon>
        <taxon>Uroviricota</taxon>
        <taxon>Caudoviricetes</taxon>
        <taxon>Chimalliviridae</taxon>
        <taxon>Miamivirus</taxon>
        <taxon>Miamivirus miami</taxon>
    </lineage>
</organism>